<dbReference type="PROSITE" id="PS50157">
    <property type="entry name" value="ZINC_FINGER_C2H2_2"/>
    <property type="match status" value="2"/>
</dbReference>
<dbReference type="GO" id="GO:0008270">
    <property type="term" value="F:zinc ion binding"/>
    <property type="evidence" value="ECO:0007669"/>
    <property type="project" value="UniProtKB-KW"/>
</dbReference>
<dbReference type="Pfam" id="PF13465">
    <property type="entry name" value="zf-H2C2_2"/>
    <property type="match status" value="1"/>
</dbReference>
<organism evidence="7 8">
    <name type="scientific">Coemansia reversa (strain ATCC 12441 / NRRL 1564)</name>
    <dbReference type="NCBI Taxonomy" id="763665"/>
    <lineage>
        <taxon>Eukaryota</taxon>
        <taxon>Fungi</taxon>
        <taxon>Fungi incertae sedis</taxon>
        <taxon>Zoopagomycota</taxon>
        <taxon>Kickxellomycotina</taxon>
        <taxon>Kickxellomycetes</taxon>
        <taxon>Kickxellales</taxon>
        <taxon>Kickxellaceae</taxon>
        <taxon>Coemansia</taxon>
    </lineage>
</organism>
<keyword evidence="3 5" id="KW-0863">Zinc-finger</keyword>
<dbReference type="SMART" id="SM00355">
    <property type="entry name" value="ZnF_C2H2"/>
    <property type="match status" value="2"/>
</dbReference>
<keyword evidence="2" id="KW-0677">Repeat</keyword>
<evidence type="ECO:0000256" key="1">
    <source>
        <dbReference type="ARBA" id="ARBA00022723"/>
    </source>
</evidence>
<feature type="domain" description="C2H2-type" evidence="6">
    <location>
        <begin position="33"/>
        <end position="57"/>
    </location>
</feature>
<keyword evidence="4" id="KW-0862">Zinc</keyword>
<proteinExistence type="predicted"/>
<evidence type="ECO:0000256" key="2">
    <source>
        <dbReference type="ARBA" id="ARBA00022737"/>
    </source>
</evidence>
<feature type="non-terminal residue" evidence="7">
    <location>
        <position position="1"/>
    </location>
</feature>
<dbReference type="STRING" id="763665.A0A2G5BBI4"/>
<name>A0A2G5BBI4_COERN</name>
<dbReference type="PANTHER" id="PTHR14003">
    <property type="entry name" value="TRANSCRIPTIONAL REPRESSOR PROTEIN YY"/>
    <property type="match status" value="1"/>
</dbReference>
<dbReference type="Proteomes" id="UP000242474">
    <property type="component" value="Unassembled WGS sequence"/>
</dbReference>
<dbReference type="GO" id="GO:0005667">
    <property type="term" value="C:transcription regulator complex"/>
    <property type="evidence" value="ECO:0007669"/>
    <property type="project" value="TreeGrafter"/>
</dbReference>
<dbReference type="EMBL" id="KZ303500">
    <property type="protein sequence ID" value="PIA16378.1"/>
    <property type="molecule type" value="Genomic_DNA"/>
</dbReference>
<protein>
    <recommendedName>
        <fullName evidence="6">C2H2-type domain-containing protein</fullName>
    </recommendedName>
</protein>
<dbReference type="GO" id="GO:0000785">
    <property type="term" value="C:chromatin"/>
    <property type="evidence" value="ECO:0007669"/>
    <property type="project" value="TreeGrafter"/>
</dbReference>
<dbReference type="PROSITE" id="PS00028">
    <property type="entry name" value="ZINC_FINGER_C2H2_1"/>
    <property type="match status" value="2"/>
</dbReference>
<dbReference type="GO" id="GO:0000978">
    <property type="term" value="F:RNA polymerase II cis-regulatory region sequence-specific DNA binding"/>
    <property type="evidence" value="ECO:0007669"/>
    <property type="project" value="TreeGrafter"/>
</dbReference>
<keyword evidence="1" id="KW-0479">Metal-binding</keyword>
<reference evidence="7 8" key="1">
    <citation type="journal article" date="2015" name="Genome Biol. Evol.">
        <title>Phylogenomic analyses indicate that early fungi evolved digesting cell walls of algal ancestors of land plants.</title>
        <authorList>
            <person name="Chang Y."/>
            <person name="Wang S."/>
            <person name="Sekimoto S."/>
            <person name="Aerts A.L."/>
            <person name="Choi C."/>
            <person name="Clum A."/>
            <person name="LaButti K.M."/>
            <person name="Lindquist E.A."/>
            <person name="Yee Ngan C."/>
            <person name="Ohm R.A."/>
            <person name="Salamov A.A."/>
            <person name="Grigoriev I.V."/>
            <person name="Spatafora J.W."/>
            <person name="Berbee M.L."/>
        </authorList>
    </citation>
    <scope>NUCLEOTIDE SEQUENCE [LARGE SCALE GENOMIC DNA]</scope>
    <source>
        <strain evidence="7 8">NRRL 1564</strain>
    </source>
</reference>
<evidence type="ECO:0000313" key="7">
    <source>
        <dbReference type="EMBL" id="PIA16378.1"/>
    </source>
</evidence>
<evidence type="ECO:0000259" key="6">
    <source>
        <dbReference type="PROSITE" id="PS50157"/>
    </source>
</evidence>
<dbReference type="FunFam" id="3.30.160.60:FF:000125">
    <property type="entry name" value="Putative zinc finger protein 143"/>
    <property type="match status" value="1"/>
</dbReference>
<dbReference type="InterPro" id="IPR036236">
    <property type="entry name" value="Znf_C2H2_sf"/>
</dbReference>
<dbReference type="PANTHER" id="PTHR14003:SF19">
    <property type="entry name" value="YY2 TRANSCRIPTION FACTOR"/>
    <property type="match status" value="1"/>
</dbReference>
<dbReference type="GO" id="GO:0000981">
    <property type="term" value="F:DNA-binding transcription factor activity, RNA polymerase II-specific"/>
    <property type="evidence" value="ECO:0007669"/>
    <property type="project" value="TreeGrafter"/>
</dbReference>
<dbReference type="InterPro" id="IPR013087">
    <property type="entry name" value="Znf_C2H2_type"/>
</dbReference>
<evidence type="ECO:0000256" key="3">
    <source>
        <dbReference type="ARBA" id="ARBA00022771"/>
    </source>
</evidence>
<evidence type="ECO:0000256" key="4">
    <source>
        <dbReference type="ARBA" id="ARBA00022833"/>
    </source>
</evidence>
<evidence type="ECO:0000313" key="8">
    <source>
        <dbReference type="Proteomes" id="UP000242474"/>
    </source>
</evidence>
<sequence>RRYSCTFAGCTKQFKRHEHLKRHFRTHTGERPYKCPAPDCGKVFARMDNLNQHVRTH</sequence>
<evidence type="ECO:0000256" key="5">
    <source>
        <dbReference type="PROSITE-ProRule" id="PRU00042"/>
    </source>
</evidence>
<dbReference type="OrthoDB" id="6365676at2759"/>
<feature type="non-terminal residue" evidence="7">
    <location>
        <position position="57"/>
    </location>
</feature>
<dbReference type="SUPFAM" id="SSF57667">
    <property type="entry name" value="beta-beta-alpha zinc fingers"/>
    <property type="match status" value="1"/>
</dbReference>
<accession>A0A2G5BBI4</accession>
<gene>
    <name evidence="7" type="ORF">COEREDRAFT_35643</name>
</gene>
<dbReference type="Gene3D" id="3.30.160.60">
    <property type="entry name" value="Classic Zinc Finger"/>
    <property type="match status" value="2"/>
</dbReference>
<feature type="domain" description="C2H2-type" evidence="6">
    <location>
        <begin position="3"/>
        <end position="32"/>
    </location>
</feature>
<dbReference type="AlphaFoldDB" id="A0A2G5BBI4"/>
<keyword evidence="8" id="KW-1185">Reference proteome</keyword>
<dbReference type="GO" id="GO:0031519">
    <property type="term" value="C:PcG protein complex"/>
    <property type="evidence" value="ECO:0007669"/>
    <property type="project" value="TreeGrafter"/>
</dbReference>
<dbReference type="FunFam" id="3.30.160.60:FF:000690">
    <property type="entry name" value="Zinc finger protein 354C"/>
    <property type="match status" value="1"/>
</dbReference>